<feature type="transmembrane region" description="Helical" evidence="1">
    <location>
        <begin position="6"/>
        <end position="23"/>
    </location>
</feature>
<organism evidence="2 3">
    <name type="scientific">Cyclobacterium xiamenense</name>
    <dbReference type="NCBI Taxonomy" id="1297121"/>
    <lineage>
        <taxon>Bacteria</taxon>
        <taxon>Pseudomonadati</taxon>
        <taxon>Bacteroidota</taxon>
        <taxon>Cytophagia</taxon>
        <taxon>Cytophagales</taxon>
        <taxon>Cyclobacteriaceae</taxon>
        <taxon>Cyclobacterium</taxon>
    </lineage>
</organism>
<dbReference type="Proteomes" id="UP000199403">
    <property type="component" value="Unassembled WGS sequence"/>
</dbReference>
<reference evidence="3" key="1">
    <citation type="submission" date="2016-10" db="EMBL/GenBank/DDBJ databases">
        <authorList>
            <person name="Varghese N."/>
            <person name="Submissions S."/>
        </authorList>
    </citation>
    <scope>NUCLEOTIDE SEQUENCE [LARGE SCALE GENOMIC DNA]</scope>
    <source>
        <strain evidence="3">IBRC-M 10761</strain>
    </source>
</reference>
<dbReference type="RefSeq" id="WP_154856440.1">
    <property type="nucleotide sequence ID" value="NZ_FNZH01000001.1"/>
</dbReference>
<keyword evidence="1" id="KW-1133">Transmembrane helix</keyword>
<dbReference type="EMBL" id="FNZH01000001">
    <property type="protein sequence ID" value="SEI73078.1"/>
    <property type="molecule type" value="Genomic_DNA"/>
</dbReference>
<dbReference type="STRING" id="1416801.SAMN05192553_10111"/>
<evidence type="ECO:0000313" key="3">
    <source>
        <dbReference type="Proteomes" id="UP000199403"/>
    </source>
</evidence>
<proteinExistence type="predicted"/>
<sequence length="48" mass="5911">MVFISAFYSLLLLVFFVLVFRWAKRHNDLKEEQNHLLREILEKLPKQH</sequence>
<keyword evidence="3" id="KW-1185">Reference proteome</keyword>
<accession>A0A1H6SYX5</accession>
<evidence type="ECO:0000313" key="2">
    <source>
        <dbReference type="EMBL" id="SEI73078.1"/>
    </source>
</evidence>
<evidence type="ECO:0000256" key="1">
    <source>
        <dbReference type="SAM" id="Phobius"/>
    </source>
</evidence>
<gene>
    <name evidence="2" type="ORF">SAMN05192553_10111</name>
</gene>
<name>A0A1H6SYX5_9BACT</name>
<keyword evidence="1" id="KW-0812">Transmembrane</keyword>
<dbReference type="AlphaFoldDB" id="A0A1H6SYX5"/>
<protein>
    <submittedName>
        <fullName evidence="2">Uncharacterized protein</fullName>
    </submittedName>
</protein>
<keyword evidence="1" id="KW-0472">Membrane</keyword>